<name>A0A2J6T3Z8_9HELO</name>
<evidence type="ECO:0000313" key="2">
    <source>
        <dbReference type="Proteomes" id="UP000235371"/>
    </source>
</evidence>
<dbReference type="RefSeq" id="XP_024734664.1">
    <property type="nucleotide sequence ID" value="XM_024875128.1"/>
</dbReference>
<dbReference type="GeneID" id="36583208"/>
<protein>
    <recommendedName>
        <fullName evidence="3">Arrestin-like N-terminal domain-containing protein</fullName>
    </recommendedName>
</protein>
<proteinExistence type="predicted"/>
<gene>
    <name evidence="1" type="ORF">K444DRAFT_533112</name>
</gene>
<accession>A0A2J6T3Z8</accession>
<sequence length="454" mass="51072">MDPGQAPPPRLRVILDHRMKNPDTPTSATVWNPEDELHGHLELSSTEDLHIDEIAIYFEGVSRNWIPESGVRLPRLIKAERMFLSQAHDMLPSNLSQRDPPLGSVVLEAPFHFIISRAIPCTNPDSPEQCLHLPPSLLLGDEFFDEATGKLFAQPNITYYLRATANFTINDTGAKGSQETFLPVTVAPHTEELPPTETDDFPMEFKEQETKVLRRSLLGTPLGTMKVSLQEPSALAYDTRSTHSHTTALLRLEFESASPSSNDVPKGLQGLSFTVFSLVRVKTFYSVKSFPRLPSQSLLESFGDMRLRDGIIKLETQHVRDASWGYRFNPENGGNTRKPMTSEPGGKWISNWAIPIEVNGRLLPTFCSSLVARFYTLIVRVKVAGARQEAFDFEVPFQVIHTPPGKTDSSPPPVEEIREQFLQYQRASEAFWFSEDSLVSCLRGQLETQRLINR</sequence>
<dbReference type="AlphaFoldDB" id="A0A2J6T3Z8"/>
<dbReference type="InParanoid" id="A0A2J6T3Z8"/>
<evidence type="ECO:0008006" key="3">
    <source>
        <dbReference type="Google" id="ProtNLM"/>
    </source>
</evidence>
<dbReference type="EMBL" id="KZ613843">
    <property type="protein sequence ID" value="PMD57760.1"/>
    <property type="molecule type" value="Genomic_DNA"/>
</dbReference>
<reference evidence="1 2" key="1">
    <citation type="submission" date="2016-04" db="EMBL/GenBank/DDBJ databases">
        <title>A degradative enzymes factory behind the ericoid mycorrhizal symbiosis.</title>
        <authorList>
            <consortium name="DOE Joint Genome Institute"/>
            <person name="Martino E."/>
            <person name="Morin E."/>
            <person name="Grelet G."/>
            <person name="Kuo A."/>
            <person name="Kohler A."/>
            <person name="Daghino S."/>
            <person name="Barry K."/>
            <person name="Choi C."/>
            <person name="Cichocki N."/>
            <person name="Clum A."/>
            <person name="Copeland A."/>
            <person name="Hainaut M."/>
            <person name="Haridas S."/>
            <person name="Labutti K."/>
            <person name="Lindquist E."/>
            <person name="Lipzen A."/>
            <person name="Khouja H.-R."/>
            <person name="Murat C."/>
            <person name="Ohm R."/>
            <person name="Olson A."/>
            <person name="Spatafora J."/>
            <person name="Veneault-Fourrey C."/>
            <person name="Henrissat B."/>
            <person name="Grigoriev I."/>
            <person name="Martin F."/>
            <person name="Perotto S."/>
        </authorList>
    </citation>
    <scope>NUCLEOTIDE SEQUENCE [LARGE SCALE GENOMIC DNA]</scope>
    <source>
        <strain evidence="1 2">E</strain>
    </source>
</reference>
<dbReference type="Proteomes" id="UP000235371">
    <property type="component" value="Unassembled WGS sequence"/>
</dbReference>
<evidence type="ECO:0000313" key="1">
    <source>
        <dbReference type="EMBL" id="PMD57760.1"/>
    </source>
</evidence>
<organism evidence="1 2">
    <name type="scientific">Hyaloscypha bicolor E</name>
    <dbReference type="NCBI Taxonomy" id="1095630"/>
    <lineage>
        <taxon>Eukaryota</taxon>
        <taxon>Fungi</taxon>
        <taxon>Dikarya</taxon>
        <taxon>Ascomycota</taxon>
        <taxon>Pezizomycotina</taxon>
        <taxon>Leotiomycetes</taxon>
        <taxon>Helotiales</taxon>
        <taxon>Hyaloscyphaceae</taxon>
        <taxon>Hyaloscypha</taxon>
        <taxon>Hyaloscypha bicolor</taxon>
    </lineage>
</organism>
<dbReference type="OrthoDB" id="2283785at2759"/>
<keyword evidence="2" id="KW-1185">Reference proteome</keyword>